<evidence type="ECO:0000256" key="1">
    <source>
        <dbReference type="SAM" id="SignalP"/>
    </source>
</evidence>
<evidence type="ECO:0000259" key="2">
    <source>
        <dbReference type="Pfam" id="PF00688"/>
    </source>
</evidence>
<dbReference type="AlphaFoldDB" id="A0AAD3N8P4"/>
<sequence>MARLLLLAVSFLCVCDLSRVEEMKSQERLFLSSLGLSERPRPPGGRQTRRHVPSALWRMFRSSEKIQTQESDPCTVSEYGVRGNIIRYVQDQGRVVSGWSSSCQACLEKQLFFNMSVLQPVELLSLAQLEVKFHWKPFRSAELLQGPRGLSVSLYKVIRATLRGADPRANRRLLLSQSVQLQSEPASITMDLSSLAENWRKPGRNYGLVLELLPLNAAPE</sequence>
<keyword evidence="1" id="KW-0732">Signal</keyword>
<comment type="caution">
    <text evidence="3">The sequence shown here is derived from an EMBL/GenBank/DDBJ whole genome shotgun (WGS) entry which is preliminary data.</text>
</comment>
<feature type="non-terminal residue" evidence="3">
    <location>
        <position position="220"/>
    </location>
</feature>
<feature type="domain" description="TGF-beta propeptide" evidence="2">
    <location>
        <begin position="21"/>
        <end position="213"/>
    </location>
</feature>
<feature type="signal peptide" evidence="1">
    <location>
        <begin position="1"/>
        <end position="20"/>
    </location>
</feature>
<dbReference type="Pfam" id="PF00688">
    <property type="entry name" value="TGFb_propeptide"/>
    <property type="match status" value="1"/>
</dbReference>
<feature type="chain" id="PRO_5042079282" evidence="1">
    <location>
        <begin position="21"/>
        <end position="220"/>
    </location>
</feature>
<evidence type="ECO:0000313" key="3">
    <source>
        <dbReference type="EMBL" id="GLD67040.1"/>
    </source>
</evidence>
<reference evidence="3" key="1">
    <citation type="submission" date="2022-08" db="EMBL/GenBank/DDBJ databases">
        <title>Genome sequencing of akame (Lates japonicus).</title>
        <authorList>
            <person name="Hashiguchi Y."/>
            <person name="Takahashi H."/>
        </authorList>
    </citation>
    <scope>NUCLEOTIDE SEQUENCE</scope>
    <source>
        <strain evidence="3">Kochi</strain>
    </source>
</reference>
<name>A0AAD3N8P4_LATJO</name>
<organism evidence="3 4">
    <name type="scientific">Lates japonicus</name>
    <name type="common">Japanese lates</name>
    <dbReference type="NCBI Taxonomy" id="270547"/>
    <lineage>
        <taxon>Eukaryota</taxon>
        <taxon>Metazoa</taxon>
        <taxon>Chordata</taxon>
        <taxon>Craniata</taxon>
        <taxon>Vertebrata</taxon>
        <taxon>Euteleostomi</taxon>
        <taxon>Actinopterygii</taxon>
        <taxon>Neopterygii</taxon>
        <taxon>Teleostei</taxon>
        <taxon>Neoteleostei</taxon>
        <taxon>Acanthomorphata</taxon>
        <taxon>Carangaria</taxon>
        <taxon>Carangaria incertae sedis</taxon>
        <taxon>Centropomidae</taxon>
        <taxon>Lates</taxon>
    </lineage>
</organism>
<dbReference type="Proteomes" id="UP001279410">
    <property type="component" value="Unassembled WGS sequence"/>
</dbReference>
<dbReference type="InterPro" id="IPR001111">
    <property type="entry name" value="TGF-b_propeptide"/>
</dbReference>
<protein>
    <submittedName>
        <fullName evidence="3">Protein DVR-1-like protein</fullName>
    </submittedName>
</protein>
<keyword evidence="4" id="KW-1185">Reference proteome</keyword>
<dbReference type="Gene3D" id="2.60.120.970">
    <property type="match status" value="1"/>
</dbReference>
<evidence type="ECO:0000313" key="4">
    <source>
        <dbReference type="Proteomes" id="UP001279410"/>
    </source>
</evidence>
<proteinExistence type="predicted"/>
<dbReference type="EMBL" id="BRZM01000102">
    <property type="protein sequence ID" value="GLD67040.1"/>
    <property type="molecule type" value="Genomic_DNA"/>
</dbReference>
<gene>
    <name evidence="3" type="ORF">AKAME5_001840800</name>
</gene>
<accession>A0AAD3N8P4</accession>